<protein>
    <recommendedName>
        <fullName evidence="5">CUB domain-containing protein</fullName>
    </recommendedName>
</protein>
<dbReference type="PROSITE" id="PS51257">
    <property type="entry name" value="PROKAR_LIPOPROTEIN"/>
    <property type="match status" value="1"/>
</dbReference>
<organism evidence="3 4">
    <name type="scientific">Euplotes crassus</name>
    <dbReference type="NCBI Taxonomy" id="5936"/>
    <lineage>
        <taxon>Eukaryota</taxon>
        <taxon>Sar</taxon>
        <taxon>Alveolata</taxon>
        <taxon>Ciliophora</taxon>
        <taxon>Intramacronucleata</taxon>
        <taxon>Spirotrichea</taxon>
        <taxon>Hypotrichia</taxon>
        <taxon>Euplotida</taxon>
        <taxon>Euplotidae</taxon>
        <taxon>Moneuplotes</taxon>
    </lineage>
</organism>
<keyword evidence="1" id="KW-0812">Transmembrane</keyword>
<feature type="transmembrane region" description="Helical" evidence="1">
    <location>
        <begin position="225"/>
        <end position="250"/>
    </location>
</feature>
<evidence type="ECO:0000256" key="2">
    <source>
        <dbReference type="SAM" id="SignalP"/>
    </source>
</evidence>
<accession>A0AAD1U540</accession>
<keyword evidence="1" id="KW-1133">Transmembrane helix</keyword>
<dbReference type="AlphaFoldDB" id="A0AAD1U540"/>
<reference evidence="3" key="1">
    <citation type="submission" date="2023-07" db="EMBL/GenBank/DDBJ databases">
        <authorList>
            <consortium name="AG Swart"/>
            <person name="Singh M."/>
            <person name="Singh A."/>
            <person name="Seah K."/>
            <person name="Emmerich C."/>
        </authorList>
    </citation>
    <scope>NUCLEOTIDE SEQUENCE</scope>
    <source>
        <strain evidence="3">DP1</strain>
    </source>
</reference>
<feature type="chain" id="PRO_5042110414" description="CUB domain-containing protein" evidence="2">
    <location>
        <begin position="24"/>
        <end position="606"/>
    </location>
</feature>
<dbReference type="EMBL" id="CAMPGE010003658">
    <property type="protein sequence ID" value="CAI2362500.1"/>
    <property type="molecule type" value="Genomic_DNA"/>
</dbReference>
<sequence>MKAGKIFLALLALSALSCVSCSGVQDQLAHPIYKIKQESESQLSFDNCRYCISSEFCKACKSVSSIYGTTMSLCSKVSGDNPSCVESEQNKCTSFDPKIEDNLLCPTTCSSKKFMIGSDEKVPYESSGYGTGDICQYKITADDKLDSFSLKIVSKESKAQYTLFSQDDQFNLKKIGSFYQGEIRAYSKFNKNFILLILPKEENSKVNFQIESGRKKNNVERETHVFLIVFAILFSIWLCAIAGFLVYYFFFRNRGKYLPQIDSDDTYDGSLTGRSQRQVPDNFYTIRDEFKTNDLKSKFIHSKTEYRKLRDKIYQTLMTQRTESTTKQINQDSREFEANVIAGNSARALFNFLRSNEENKQNGKTYPPCLFMPTESDFFDPKKTRFSKILKNKIYRNHGVHRAKSYVNIIFKDRSIAEKVDHCVKKFKKNEETDEIVLDLLQISEFRYILSMAIIFDTIQTLGYKLDMVFTREFEKISTGSYTFVLDQCGCYLNLLMKAIENYSEKANHAKIEGHIANLDVKQMKNFALHDTIFCATFFNCFKKENYKEEKGEVKVIFGDNLNQFVRLEKVSSAIDTKEENETLVNAYLTFQVCENQENKLFIKAM</sequence>
<evidence type="ECO:0000256" key="1">
    <source>
        <dbReference type="SAM" id="Phobius"/>
    </source>
</evidence>
<name>A0AAD1U540_EUPCR</name>
<proteinExistence type="predicted"/>
<evidence type="ECO:0008006" key="5">
    <source>
        <dbReference type="Google" id="ProtNLM"/>
    </source>
</evidence>
<feature type="signal peptide" evidence="2">
    <location>
        <begin position="1"/>
        <end position="23"/>
    </location>
</feature>
<dbReference type="Proteomes" id="UP001295684">
    <property type="component" value="Unassembled WGS sequence"/>
</dbReference>
<keyword evidence="1" id="KW-0472">Membrane</keyword>
<evidence type="ECO:0000313" key="4">
    <source>
        <dbReference type="Proteomes" id="UP001295684"/>
    </source>
</evidence>
<keyword evidence="2" id="KW-0732">Signal</keyword>
<comment type="caution">
    <text evidence="3">The sequence shown here is derived from an EMBL/GenBank/DDBJ whole genome shotgun (WGS) entry which is preliminary data.</text>
</comment>
<evidence type="ECO:0000313" key="3">
    <source>
        <dbReference type="EMBL" id="CAI2362500.1"/>
    </source>
</evidence>
<gene>
    <name evidence="3" type="ORF">ECRASSUSDP1_LOCUS3824</name>
</gene>
<keyword evidence="4" id="KW-1185">Reference proteome</keyword>